<dbReference type="PROSITE" id="PS51755">
    <property type="entry name" value="OMPR_PHOB"/>
    <property type="match status" value="1"/>
</dbReference>
<dbReference type="InterPro" id="IPR016032">
    <property type="entry name" value="Sig_transdc_resp-reg_C-effctor"/>
</dbReference>
<feature type="compositionally biased region" description="Basic and acidic residues" evidence="8">
    <location>
        <begin position="297"/>
        <end position="310"/>
    </location>
</feature>
<dbReference type="PANTHER" id="PTHR35807">
    <property type="entry name" value="TRANSCRIPTIONAL REGULATOR REDD-RELATED"/>
    <property type="match status" value="1"/>
</dbReference>
<feature type="DNA-binding region" description="OmpR/PhoB-type" evidence="7">
    <location>
        <begin position="13"/>
        <end position="117"/>
    </location>
</feature>
<accession>A0ABQ2XUB4</accession>
<dbReference type="InterPro" id="IPR036388">
    <property type="entry name" value="WH-like_DNA-bd_sf"/>
</dbReference>
<dbReference type="InterPro" id="IPR005158">
    <property type="entry name" value="BTAD"/>
</dbReference>
<dbReference type="Pfam" id="PF13424">
    <property type="entry name" value="TPR_12"/>
    <property type="match status" value="1"/>
</dbReference>
<dbReference type="InterPro" id="IPR019734">
    <property type="entry name" value="TPR_rpt"/>
</dbReference>
<dbReference type="Proteomes" id="UP000617743">
    <property type="component" value="Unassembled WGS sequence"/>
</dbReference>
<keyword evidence="5" id="KW-0804">Transcription</keyword>
<dbReference type="InterPro" id="IPR001867">
    <property type="entry name" value="OmpR/PhoB-type_DNA-bd"/>
</dbReference>
<evidence type="ECO:0000256" key="7">
    <source>
        <dbReference type="PROSITE-ProRule" id="PRU01091"/>
    </source>
</evidence>
<sequence>MKRTTNNDTEVKETPTAAADLFCGLLGPVLVRRAGTVLDVGPPKRRGLLVRLLLEEGRVVSTDRLCEDLWPGRPLPRAVVSLQADISRLRTVLEPERPRHGKAGLLVRESNGYALRVPPEARDTVRFEREVARAGRLLAGGRAAEARREVEYALSLWRGTALQDVRDYLFAVRPATQLEEARVAAEELHISTLLQDGEVRQAVSAAEALTERHPLREVAWGLLLCALYFTGRHADALARFQELRTHLSEDLGLQPSPVVSELQEAILRHDLAFVTHTSRSLVAAGYEDALLSREPRVLETVRGSRDDARPQPRPGSAADGTAPRGLPDEDPAVLPAGGPGLRPAQLPPAAAFFTGRRAELDALHALVPKQAGKSAAPPVAVIGGVPGVGKTTVALHFAHQVSGSFPDGQLFADLRGFGPGGAAMEPEEVLQQFLISLGVPPAAVPARTTACTALLRTVLAERRVLLVLDNARDEDQVRPLLPGASGCMVVITSRNQLHGLVTTAGARTLTLDTPPVADVRDALARRLGAPRVQAEPEAAEEIIRLCARLPLAVALAAARATLHPEFPLGALADDMRAGEGTLDAFSSFDTAVDVRAVFSWSYGALTPPAARLFRLLALHPGPCFSAAAAASLAGLPPADTRRLLTELTRTRMVNERAPGRFGFHDLLHIYARELVGEHETETARTEALVRMYDHYLHTASLSGPSITLTPWSAVPPPVPGVTPERLGDEQQVMAWYATEQAVLRAVLRQAADTGFDRHATHLAWRIQDYLVTQGRLSEAAAVFFIALGAARRCGDQVEQARLHRALAGCLGKAGRHEEAMTHMSTAVALLEGCDEPAEQIHVQLALGAILHRAGDDEAALACALKGLDMARRCSDELLETVACKGTAWYLTVLGRHLEALPYCQQAIADFRRLGLPHWAAYVWNTLGHVHHHLGDHRQAIVCYRTALDLMERAGDRFTPVGTLVRLGDTHLSAGDLAAARQTWTLALELAEERPEVHPLPEIRQRLADTGEQHGD</sequence>
<dbReference type="CDD" id="cd15831">
    <property type="entry name" value="BTAD"/>
    <property type="match status" value="1"/>
</dbReference>
<dbReference type="Gene3D" id="1.25.40.10">
    <property type="entry name" value="Tetratricopeptide repeat domain"/>
    <property type="match status" value="2"/>
</dbReference>
<keyword evidence="11" id="KW-1185">Reference proteome</keyword>
<dbReference type="SMART" id="SM01043">
    <property type="entry name" value="BTAD"/>
    <property type="match status" value="1"/>
</dbReference>
<keyword evidence="2" id="KW-0902">Two-component regulatory system</keyword>
<dbReference type="PRINTS" id="PR00364">
    <property type="entry name" value="DISEASERSIST"/>
</dbReference>
<feature type="repeat" description="TPR" evidence="6">
    <location>
        <begin position="920"/>
        <end position="953"/>
    </location>
</feature>
<dbReference type="InterPro" id="IPR011990">
    <property type="entry name" value="TPR-like_helical_dom_sf"/>
</dbReference>
<reference evidence="11" key="1">
    <citation type="journal article" date="2019" name="Int. J. Syst. Evol. Microbiol.">
        <title>The Global Catalogue of Microorganisms (GCM) 10K type strain sequencing project: providing services to taxonomists for standard genome sequencing and annotation.</title>
        <authorList>
            <consortium name="The Broad Institute Genomics Platform"/>
            <consortium name="The Broad Institute Genome Sequencing Center for Infectious Disease"/>
            <person name="Wu L."/>
            <person name="Ma J."/>
        </authorList>
    </citation>
    <scope>NUCLEOTIDE SEQUENCE [LARGE SCALE GENOMIC DNA]</scope>
    <source>
        <strain evidence="11">JCM 4866</strain>
    </source>
</reference>
<evidence type="ECO:0000256" key="2">
    <source>
        <dbReference type="ARBA" id="ARBA00023012"/>
    </source>
</evidence>
<evidence type="ECO:0000259" key="9">
    <source>
        <dbReference type="PROSITE" id="PS51755"/>
    </source>
</evidence>
<protein>
    <submittedName>
        <fullName evidence="10">SARP family transcriptional regulator</fullName>
    </submittedName>
</protein>
<evidence type="ECO:0000256" key="4">
    <source>
        <dbReference type="ARBA" id="ARBA00023125"/>
    </source>
</evidence>
<proteinExistence type="inferred from homology"/>
<evidence type="ECO:0000256" key="3">
    <source>
        <dbReference type="ARBA" id="ARBA00023015"/>
    </source>
</evidence>
<dbReference type="Gene3D" id="1.10.10.10">
    <property type="entry name" value="Winged helix-like DNA-binding domain superfamily/Winged helix DNA-binding domain"/>
    <property type="match status" value="1"/>
</dbReference>
<keyword evidence="3" id="KW-0805">Transcription regulation</keyword>
<comment type="caution">
    <text evidence="10">The sequence shown here is derived from an EMBL/GenBank/DDBJ whole genome shotgun (WGS) entry which is preliminary data.</text>
</comment>
<organism evidence="10 11">
    <name type="scientific">Streptomyces lomondensis</name>
    <dbReference type="NCBI Taxonomy" id="68229"/>
    <lineage>
        <taxon>Bacteria</taxon>
        <taxon>Bacillati</taxon>
        <taxon>Actinomycetota</taxon>
        <taxon>Actinomycetes</taxon>
        <taxon>Kitasatosporales</taxon>
        <taxon>Streptomycetaceae</taxon>
        <taxon>Streptomyces</taxon>
    </lineage>
</organism>
<dbReference type="EMBL" id="BMWC01000017">
    <property type="protein sequence ID" value="GGX32205.1"/>
    <property type="molecule type" value="Genomic_DNA"/>
</dbReference>
<dbReference type="PROSITE" id="PS50005">
    <property type="entry name" value="TPR"/>
    <property type="match status" value="1"/>
</dbReference>
<feature type="region of interest" description="Disordered" evidence="8">
    <location>
        <begin position="297"/>
        <end position="341"/>
    </location>
</feature>
<evidence type="ECO:0000256" key="5">
    <source>
        <dbReference type="ARBA" id="ARBA00023163"/>
    </source>
</evidence>
<keyword evidence="4 7" id="KW-0238">DNA-binding</keyword>
<dbReference type="SMART" id="SM00862">
    <property type="entry name" value="Trans_reg_C"/>
    <property type="match status" value="1"/>
</dbReference>
<gene>
    <name evidence="10" type="ORF">GCM10010383_73120</name>
</gene>
<name>A0ABQ2XUB4_9ACTN</name>
<dbReference type="SUPFAM" id="SSF52540">
    <property type="entry name" value="P-loop containing nucleoside triphosphate hydrolases"/>
    <property type="match status" value="1"/>
</dbReference>
<comment type="similarity">
    <text evidence="1">Belongs to the AfsR/DnrI/RedD regulatory family.</text>
</comment>
<keyword evidence="6" id="KW-0802">TPR repeat</keyword>
<evidence type="ECO:0000313" key="11">
    <source>
        <dbReference type="Proteomes" id="UP000617743"/>
    </source>
</evidence>
<evidence type="ECO:0000313" key="10">
    <source>
        <dbReference type="EMBL" id="GGX32205.1"/>
    </source>
</evidence>
<dbReference type="InterPro" id="IPR051677">
    <property type="entry name" value="AfsR-DnrI-RedD_regulator"/>
</dbReference>
<dbReference type="Gene3D" id="3.40.50.300">
    <property type="entry name" value="P-loop containing nucleotide triphosphate hydrolases"/>
    <property type="match status" value="1"/>
</dbReference>
<evidence type="ECO:0000256" key="1">
    <source>
        <dbReference type="ARBA" id="ARBA00005820"/>
    </source>
</evidence>
<evidence type="ECO:0000256" key="8">
    <source>
        <dbReference type="SAM" id="MobiDB-lite"/>
    </source>
</evidence>
<evidence type="ECO:0000256" key="6">
    <source>
        <dbReference type="PROSITE-ProRule" id="PRU00339"/>
    </source>
</evidence>
<dbReference type="SUPFAM" id="SSF48452">
    <property type="entry name" value="TPR-like"/>
    <property type="match status" value="2"/>
</dbReference>
<dbReference type="PANTHER" id="PTHR35807:SF1">
    <property type="entry name" value="TRANSCRIPTIONAL REGULATOR REDD"/>
    <property type="match status" value="1"/>
</dbReference>
<dbReference type="Pfam" id="PF03704">
    <property type="entry name" value="BTAD"/>
    <property type="match status" value="1"/>
</dbReference>
<dbReference type="RefSeq" id="WP_190054584.1">
    <property type="nucleotide sequence ID" value="NZ_BMWC01000017.1"/>
</dbReference>
<feature type="domain" description="OmpR/PhoB-type" evidence="9">
    <location>
        <begin position="13"/>
        <end position="117"/>
    </location>
</feature>
<dbReference type="InterPro" id="IPR027417">
    <property type="entry name" value="P-loop_NTPase"/>
</dbReference>
<dbReference type="SUPFAM" id="SSF46894">
    <property type="entry name" value="C-terminal effector domain of the bipartite response regulators"/>
    <property type="match status" value="1"/>
</dbReference>
<dbReference type="SMART" id="SM00028">
    <property type="entry name" value="TPR"/>
    <property type="match status" value="5"/>
</dbReference>